<dbReference type="RefSeq" id="WP_281184975.1">
    <property type="nucleotide sequence ID" value="NZ_FMDN01000021.1"/>
</dbReference>
<dbReference type="Proteomes" id="UP000199408">
    <property type="component" value="Unassembled WGS sequence"/>
</dbReference>
<evidence type="ECO:0000313" key="2">
    <source>
        <dbReference type="Proteomes" id="UP000199408"/>
    </source>
</evidence>
<accession>A0A1C5J4L1</accession>
<proteinExistence type="predicted"/>
<dbReference type="EMBL" id="FMDN01000021">
    <property type="protein sequence ID" value="SCG65487.1"/>
    <property type="molecule type" value="Genomic_DNA"/>
</dbReference>
<sequence length="40" mass="3989">MVAARNLSGAAGATLSLDPLAEWASVTSSPSRSARQSSQG</sequence>
<keyword evidence="2" id="KW-1185">Reference proteome</keyword>
<protein>
    <submittedName>
        <fullName evidence="1">Uncharacterized protein</fullName>
    </submittedName>
</protein>
<dbReference type="AlphaFoldDB" id="A0A1C5J4L1"/>
<name>A0A1C5J4L1_9ACTN</name>
<evidence type="ECO:0000313" key="1">
    <source>
        <dbReference type="EMBL" id="SCG65487.1"/>
    </source>
</evidence>
<organism evidence="1 2">
    <name type="scientific">Micromonospora halophytica</name>
    <dbReference type="NCBI Taxonomy" id="47864"/>
    <lineage>
        <taxon>Bacteria</taxon>
        <taxon>Bacillati</taxon>
        <taxon>Actinomycetota</taxon>
        <taxon>Actinomycetes</taxon>
        <taxon>Micromonosporales</taxon>
        <taxon>Micromonosporaceae</taxon>
        <taxon>Micromonospora</taxon>
    </lineage>
</organism>
<reference evidence="2" key="1">
    <citation type="submission" date="2016-06" db="EMBL/GenBank/DDBJ databases">
        <authorList>
            <person name="Varghese N."/>
        </authorList>
    </citation>
    <scope>NUCLEOTIDE SEQUENCE [LARGE SCALE GENOMIC DNA]</scope>
    <source>
        <strain evidence="2">DSM 43171</strain>
    </source>
</reference>
<gene>
    <name evidence="1" type="ORF">GA0070560_12191</name>
</gene>